<dbReference type="PIRSF" id="PIRSF000189">
    <property type="entry name" value="D-aa_oxidase"/>
    <property type="match status" value="1"/>
</dbReference>
<dbReference type="PANTHER" id="PTHR11530">
    <property type="entry name" value="D-AMINO ACID OXIDASE"/>
    <property type="match status" value="1"/>
</dbReference>
<dbReference type="PROSITE" id="PS00677">
    <property type="entry name" value="DAO"/>
    <property type="match status" value="1"/>
</dbReference>
<dbReference type="InterPro" id="IPR006181">
    <property type="entry name" value="D-amino_acid_oxidase_CS"/>
</dbReference>
<dbReference type="PANTHER" id="PTHR11530:SF11">
    <property type="entry name" value="D-ASPARTATE OXIDASE"/>
    <property type="match status" value="1"/>
</dbReference>
<comment type="similarity">
    <text evidence="3">Belongs to the DAMOX/DASOX family.</text>
</comment>
<feature type="binding site" evidence="7">
    <location>
        <position position="223"/>
    </location>
    <ligand>
        <name>D-dopa</name>
        <dbReference type="ChEBI" id="CHEBI:149689"/>
    </ligand>
</feature>
<keyword evidence="5 7" id="KW-0274">FAD</keyword>
<dbReference type="EMBL" id="JAEAOA010001366">
    <property type="protein sequence ID" value="KAK3607397.1"/>
    <property type="molecule type" value="Genomic_DNA"/>
</dbReference>
<dbReference type="Pfam" id="PF01266">
    <property type="entry name" value="DAO"/>
    <property type="match status" value="1"/>
</dbReference>
<evidence type="ECO:0000259" key="9">
    <source>
        <dbReference type="Pfam" id="PF01266"/>
    </source>
</evidence>
<sequence>MAPAIAVLGAGVVGLSTAVRIQEEIPEANVTIVADKFTKDTTSHGAAGMFRPTLLLTPAPSEEIFRRWCEDSFRWYDVISRSDESAAAGIYPISGYELSSEFKEYPYHHKIIYNFREMTPLEMQSFPGNYKCGWCYTTLIIECRYYLPWLMKRFRKNGGKVIYQTVKNLDEFTEKYDLLVNCSGLSSRELFGDKEMTPIRGHLIRVKAPWVKHFLIVDNADTYIYPGQDNVALGGTRQKGIEDVTYEQVHFDDVMRRCCVAIPSLKTAKIEQQWIGLRPFRSVVRVESEEVNINGKTLKVVHNYGHGANGVTLSWGTAVQATEIAKQMLQKARSVHSKL</sequence>
<reference evidence="10" key="2">
    <citation type="journal article" date="2021" name="Genome Biol. Evol.">
        <title>Developing a high-quality reference genome for a parasitic bivalve with doubly uniparental inheritance (Bivalvia: Unionida).</title>
        <authorList>
            <person name="Smith C.H."/>
        </authorList>
    </citation>
    <scope>NUCLEOTIDE SEQUENCE</scope>
    <source>
        <strain evidence="10">CHS0354</strain>
        <tissue evidence="10">Mantle</tissue>
    </source>
</reference>
<reference evidence="10" key="3">
    <citation type="submission" date="2023-05" db="EMBL/GenBank/DDBJ databases">
        <authorList>
            <person name="Smith C.H."/>
        </authorList>
    </citation>
    <scope>NUCLEOTIDE SEQUENCE</scope>
    <source>
        <strain evidence="10">CHS0354</strain>
        <tissue evidence="10">Mantle</tissue>
    </source>
</reference>
<feature type="binding site" evidence="7">
    <location>
        <begin position="42"/>
        <end position="43"/>
    </location>
    <ligand>
        <name>FAD</name>
        <dbReference type="ChEBI" id="CHEBI:57692"/>
    </ligand>
</feature>
<organism evidence="10 11">
    <name type="scientific">Potamilus streckersoni</name>
    <dbReference type="NCBI Taxonomy" id="2493646"/>
    <lineage>
        <taxon>Eukaryota</taxon>
        <taxon>Metazoa</taxon>
        <taxon>Spiralia</taxon>
        <taxon>Lophotrochozoa</taxon>
        <taxon>Mollusca</taxon>
        <taxon>Bivalvia</taxon>
        <taxon>Autobranchia</taxon>
        <taxon>Heteroconchia</taxon>
        <taxon>Palaeoheterodonta</taxon>
        <taxon>Unionida</taxon>
        <taxon>Unionoidea</taxon>
        <taxon>Unionidae</taxon>
        <taxon>Ambleminae</taxon>
        <taxon>Lampsilini</taxon>
        <taxon>Potamilus</taxon>
    </lineage>
</organism>
<dbReference type="AlphaFoldDB" id="A0AAE0WBF2"/>
<evidence type="ECO:0000256" key="1">
    <source>
        <dbReference type="ARBA" id="ARBA00001974"/>
    </source>
</evidence>
<feature type="binding site" evidence="7">
    <location>
        <position position="278"/>
    </location>
    <ligand>
        <name>D-dopa</name>
        <dbReference type="ChEBI" id="CHEBI:149689"/>
    </ligand>
</feature>
<keyword evidence="8" id="KW-0732">Signal</keyword>
<evidence type="ECO:0000256" key="6">
    <source>
        <dbReference type="ARBA" id="ARBA00023002"/>
    </source>
</evidence>
<evidence type="ECO:0000256" key="4">
    <source>
        <dbReference type="ARBA" id="ARBA00022630"/>
    </source>
</evidence>
<dbReference type="Gene3D" id="3.40.50.720">
    <property type="entry name" value="NAD(P)-binding Rossmann-like Domain"/>
    <property type="match status" value="1"/>
</dbReference>
<feature type="domain" description="FAD dependent oxidoreductase" evidence="9">
    <location>
        <begin position="5"/>
        <end position="323"/>
    </location>
</feature>
<proteinExistence type="inferred from homology"/>
<reference evidence="10" key="1">
    <citation type="journal article" date="2021" name="Genome Biol. Evol.">
        <title>A High-Quality Reference Genome for a Parasitic Bivalve with Doubly Uniparental Inheritance (Bivalvia: Unionida).</title>
        <authorList>
            <person name="Smith C.H."/>
        </authorList>
    </citation>
    <scope>NUCLEOTIDE SEQUENCE</scope>
    <source>
        <strain evidence="10">CHS0354</strain>
    </source>
</reference>
<name>A0AAE0WBF2_9BIVA</name>
<dbReference type="GO" id="GO:0005782">
    <property type="term" value="C:peroxisomal matrix"/>
    <property type="evidence" value="ECO:0007669"/>
    <property type="project" value="UniProtKB-SubCell"/>
</dbReference>
<dbReference type="GO" id="GO:0003884">
    <property type="term" value="F:D-amino-acid oxidase activity"/>
    <property type="evidence" value="ECO:0007669"/>
    <property type="project" value="InterPro"/>
</dbReference>
<evidence type="ECO:0000256" key="8">
    <source>
        <dbReference type="SAM" id="SignalP"/>
    </source>
</evidence>
<protein>
    <recommendedName>
        <fullName evidence="9">FAD dependent oxidoreductase domain-containing protein</fullName>
    </recommendedName>
</protein>
<evidence type="ECO:0000313" key="10">
    <source>
        <dbReference type="EMBL" id="KAK3607397.1"/>
    </source>
</evidence>
<dbReference type="SUPFAM" id="SSF51971">
    <property type="entry name" value="Nucleotide-binding domain"/>
    <property type="match status" value="1"/>
</dbReference>
<dbReference type="Gene3D" id="3.30.9.10">
    <property type="entry name" value="D-Amino Acid Oxidase, subunit A, domain 2"/>
    <property type="match status" value="1"/>
</dbReference>
<evidence type="ECO:0000256" key="3">
    <source>
        <dbReference type="ARBA" id="ARBA00006730"/>
    </source>
</evidence>
<feature type="chain" id="PRO_5041963153" description="FAD dependent oxidoreductase domain-containing protein" evidence="8">
    <location>
        <begin position="19"/>
        <end position="339"/>
    </location>
</feature>
<dbReference type="GO" id="GO:0071949">
    <property type="term" value="F:FAD binding"/>
    <property type="evidence" value="ECO:0007669"/>
    <property type="project" value="InterPro"/>
</dbReference>
<keyword evidence="6" id="KW-0560">Oxidoreductase</keyword>
<keyword evidence="4" id="KW-0285">Flavoprotein</keyword>
<feature type="signal peptide" evidence="8">
    <location>
        <begin position="1"/>
        <end position="18"/>
    </location>
</feature>
<dbReference type="InterPro" id="IPR023209">
    <property type="entry name" value="DAO"/>
</dbReference>
<evidence type="ECO:0000256" key="2">
    <source>
        <dbReference type="ARBA" id="ARBA00004253"/>
    </source>
</evidence>
<comment type="subcellular location">
    <subcellularLocation>
        <location evidence="2">Peroxisome matrix</location>
    </subcellularLocation>
</comment>
<dbReference type="GO" id="GO:0019478">
    <property type="term" value="P:D-amino acid catabolic process"/>
    <property type="evidence" value="ECO:0007669"/>
    <property type="project" value="TreeGrafter"/>
</dbReference>
<gene>
    <name evidence="10" type="ORF">CHS0354_022560</name>
</gene>
<feature type="binding site" evidence="7">
    <location>
        <position position="166"/>
    </location>
    <ligand>
        <name>FAD</name>
        <dbReference type="ChEBI" id="CHEBI:57692"/>
    </ligand>
</feature>
<evidence type="ECO:0000256" key="7">
    <source>
        <dbReference type="PIRSR" id="PIRSR000189-1"/>
    </source>
</evidence>
<dbReference type="InterPro" id="IPR006076">
    <property type="entry name" value="FAD-dep_OxRdtase"/>
</dbReference>
<comment type="cofactor">
    <cofactor evidence="1 7">
        <name>FAD</name>
        <dbReference type="ChEBI" id="CHEBI:57692"/>
    </cofactor>
</comment>
<dbReference type="Proteomes" id="UP001195483">
    <property type="component" value="Unassembled WGS sequence"/>
</dbReference>
<evidence type="ECO:0000256" key="5">
    <source>
        <dbReference type="ARBA" id="ARBA00022827"/>
    </source>
</evidence>
<dbReference type="SUPFAM" id="SSF54373">
    <property type="entry name" value="FAD-linked reductases, C-terminal domain"/>
    <property type="match status" value="1"/>
</dbReference>
<keyword evidence="11" id="KW-1185">Reference proteome</keyword>
<comment type="caution">
    <text evidence="10">The sequence shown here is derived from an EMBL/GenBank/DDBJ whole genome shotgun (WGS) entry which is preliminary data.</text>
</comment>
<accession>A0AAE0WBF2</accession>
<evidence type="ECO:0000313" key="11">
    <source>
        <dbReference type="Proteomes" id="UP001195483"/>
    </source>
</evidence>